<dbReference type="Gene3D" id="1.10.630.10">
    <property type="entry name" value="Cytochrome P450"/>
    <property type="match status" value="1"/>
</dbReference>
<evidence type="ECO:0000256" key="10">
    <source>
        <dbReference type="ARBA" id="ARBA00023004"/>
    </source>
</evidence>
<dbReference type="Proteomes" id="UP000076502">
    <property type="component" value="Unassembled WGS sequence"/>
</dbReference>
<dbReference type="STRING" id="178035.A0A154P2W0"/>
<evidence type="ECO:0000256" key="12">
    <source>
        <dbReference type="ARBA" id="ARBA00023136"/>
    </source>
</evidence>
<dbReference type="InterPro" id="IPR050476">
    <property type="entry name" value="Insect_CytP450_Detox"/>
</dbReference>
<keyword evidence="8" id="KW-0492">Microsome</keyword>
<evidence type="ECO:0000256" key="1">
    <source>
        <dbReference type="ARBA" id="ARBA00001971"/>
    </source>
</evidence>
<dbReference type="PANTHER" id="PTHR24292:SF54">
    <property type="entry name" value="CYP9F3-RELATED"/>
    <property type="match status" value="1"/>
</dbReference>
<keyword evidence="12 15" id="KW-0472">Membrane</keyword>
<dbReference type="EMBL" id="KQ434796">
    <property type="protein sequence ID" value="KZC05568.1"/>
    <property type="molecule type" value="Genomic_DNA"/>
</dbReference>
<keyword evidence="15" id="KW-1133">Transmembrane helix</keyword>
<dbReference type="PRINTS" id="PR00463">
    <property type="entry name" value="EP450I"/>
</dbReference>
<keyword evidence="5 13" id="KW-0349">Heme</keyword>
<evidence type="ECO:0000256" key="5">
    <source>
        <dbReference type="ARBA" id="ARBA00022617"/>
    </source>
</evidence>
<evidence type="ECO:0000256" key="13">
    <source>
        <dbReference type="PIRSR" id="PIRSR602401-1"/>
    </source>
</evidence>
<sequence>MEPVSTWTVFGILLITLITVCSVKVVALLYQELTYWKKRGVPYMQATPLLGMSWQVLLGRVSFPDYLSFLYYSHPDAAYIGGMENTVPLVIFRDPKLIREVSVKYFDHFPNHRSFIPEEMDPIFGRNVFSLLDNRWRDMRNTLSPFFTSKKMRFMFGLVSKCSHDFVDCLHQHPELCSMVDIKDYFRKYTNDVIASVAFGINLNSLNDPENEFYKAGTGITDLTSFIRMIKIMLFRLSPRLWRMTGLSLFSKSGMKFFYNVISESVRARDEQGFVRLDMIHLLIQARDREKHQSVTNIDDIVAQTFIFFFAGFDTMSTLLAYLTYELALNQDIQEKLREEVDHYMTKENEEITYETLSKMEYLEMVVSETHRKYPVVITDRVCTEKFELPPAGPGYNKTTVNPNDSIWIPIYALHHDPKYFPNPDKFDPERFNEENKRNIVPYTYMPFGVGPRMCMGNRLSMMEAKIVTVHLLRKFFVLPNEKTKPVRFKKGGFALIPIDGLFCSFKKRDP</sequence>
<comment type="cofactor">
    <cofactor evidence="1 13">
        <name>heme</name>
        <dbReference type="ChEBI" id="CHEBI:30413"/>
    </cofactor>
</comment>
<keyword evidence="17" id="KW-1185">Reference proteome</keyword>
<evidence type="ECO:0000256" key="11">
    <source>
        <dbReference type="ARBA" id="ARBA00023033"/>
    </source>
</evidence>
<dbReference type="PANTHER" id="PTHR24292">
    <property type="entry name" value="CYTOCHROME P450"/>
    <property type="match status" value="1"/>
</dbReference>
<evidence type="ECO:0000256" key="6">
    <source>
        <dbReference type="ARBA" id="ARBA00022723"/>
    </source>
</evidence>
<keyword evidence="11 14" id="KW-0503">Monooxygenase</keyword>
<proteinExistence type="inferred from homology"/>
<gene>
    <name evidence="16" type="ORF">WN55_04508</name>
</gene>
<evidence type="ECO:0000256" key="7">
    <source>
        <dbReference type="ARBA" id="ARBA00022824"/>
    </source>
</evidence>
<comment type="similarity">
    <text evidence="4 14">Belongs to the cytochrome P450 family.</text>
</comment>
<evidence type="ECO:0000256" key="14">
    <source>
        <dbReference type="RuleBase" id="RU000461"/>
    </source>
</evidence>
<dbReference type="GO" id="GO:0016705">
    <property type="term" value="F:oxidoreductase activity, acting on paired donors, with incorporation or reduction of molecular oxygen"/>
    <property type="evidence" value="ECO:0007669"/>
    <property type="project" value="InterPro"/>
</dbReference>
<feature type="binding site" description="axial binding residue" evidence="13">
    <location>
        <position position="455"/>
    </location>
    <ligand>
        <name>heme</name>
        <dbReference type="ChEBI" id="CHEBI:30413"/>
    </ligand>
    <ligandPart>
        <name>Fe</name>
        <dbReference type="ChEBI" id="CHEBI:18248"/>
    </ligandPart>
</feature>
<keyword evidence="6 13" id="KW-0479">Metal-binding</keyword>
<evidence type="ECO:0000313" key="16">
    <source>
        <dbReference type="EMBL" id="KZC05568.1"/>
    </source>
</evidence>
<dbReference type="CDD" id="cd11056">
    <property type="entry name" value="CYP6-like"/>
    <property type="match status" value="1"/>
</dbReference>
<evidence type="ECO:0000256" key="9">
    <source>
        <dbReference type="ARBA" id="ARBA00023002"/>
    </source>
</evidence>
<evidence type="ECO:0000256" key="3">
    <source>
        <dbReference type="ARBA" id="ARBA00004406"/>
    </source>
</evidence>
<organism evidence="16 17">
    <name type="scientific">Dufourea novaeangliae</name>
    <name type="common">Sweat bee</name>
    <dbReference type="NCBI Taxonomy" id="178035"/>
    <lineage>
        <taxon>Eukaryota</taxon>
        <taxon>Metazoa</taxon>
        <taxon>Ecdysozoa</taxon>
        <taxon>Arthropoda</taxon>
        <taxon>Hexapoda</taxon>
        <taxon>Insecta</taxon>
        <taxon>Pterygota</taxon>
        <taxon>Neoptera</taxon>
        <taxon>Endopterygota</taxon>
        <taxon>Hymenoptera</taxon>
        <taxon>Apocrita</taxon>
        <taxon>Aculeata</taxon>
        <taxon>Apoidea</taxon>
        <taxon>Anthophila</taxon>
        <taxon>Halictidae</taxon>
        <taxon>Rophitinae</taxon>
        <taxon>Dufourea</taxon>
    </lineage>
</organism>
<protein>
    <submittedName>
        <fullName evidence="16">Cytochrome P450 9e2</fullName>
    </submittedName>
</protein>
<evidence type="ECO:0000256" key="4">
    <source>
        <dbReference type="ARBA" id="ARBA00010617"/>
    </source>
</evidence>
<dbReference type="OrthoDB" id="2789670at2759"/>
<dbReference type="GO" id="GO:0004497">
    <property type="term" value="F:monooxygenase activity"/>
    <property type="evidence" value="ECO:0007669"/>
    <property type="project" value="UniProtKB-KW"/>
</dbReference>
<dbReference type="GO" id="GO:0005789">
    <property type="term" value="C:endoplasmic reticulum membrane"/>
    <property type="evidence" value="ECO:0007669"/>
    <property type="project" value="UniProtKB-SubCell"/>
</dbReference>
<evidence type="ECO:0000313" key="17">
    <source>
        <dbReference type="Proteomes" id="UP000076502"/>
    </source>
</evidence>
<dbReference type="GO" id="GO:0005506">
    <property type="term" value="F:iron ion binding"/>
    <property type="evidence" value="ECO:0007669"/>
    <property type="project" value="InterPro"/>
</dbReference>
<dbReference type="Pfam" id="PF00067">
    <property type="entry name" value="p450"/>
    <property type="match status" value="1"/>
</dbReference>
<dbReference type="InterPro" id="IPR017972">
    <property type="entry name" value="Cyt_P450_CS"/>
</dbReference>
<dbReference type="PRINTS" id="PR00385">
    <property type="entry name" value="P450"/>
</dbReference>
<dbReference type="InterPro" id="IPR002401">
    <property type="entry name" value="Cyt_P450_E_grp-I"/>
</dbReference>
<dbReference type="InterPro" id="IPR001128">
    <property type="entry name" value="Cyt_P450"/>
</dbReference>
<evidence type="ECO:0000256" key="15">
    <source>
        <dbReference type="SAM" id="Phobius"/>
    </source>
</evidence>
<comment type="subcellular location">
    <subcellularLocation>
        <location evidence="3">Endoplasmic reticulum membrane</location>
        <topology evidence="3">Peripheral membrane protein</topology>
    </subcellularLocation>
    <subcellularLocation>
        <location evidence="2">Microsome membrane</location>
        <topology evidence="2">Peripheral membrane protein</topology>
    </subcellularLocation>
</comment>
<dbReference type="GO" id="GO:0020037">
    <property type="term" value="F:heme binding"/>
    <property type="evidence" value="ECO:0007669"/>
    <property type="project" value="InterPro"/>
</dbReference>
<reference evidence="16 17" key="1">
    <citation type="submission" date="2015-07" db="EMBL/GenBank/DDBJ databases">
        <title>The genome of Dufourea novaeangliae.</title>
        <authorList>
            <person name="Pan H."/>
            <person name="Kapheim K."/>
        </authorList>
    </citation>
    <scope>NUCLEOTIDE SEQUENCE [LARGE SCALE GENOMIC DNA]</scope>
    <source>
        <strain evidence="16">0120121106</strain>
        <tissue evidence="16">Whole body</tissue>
    </source>
</reference>
<name>A0A154P2W0_DUFNO</name>
<evidence type="ECO:0000256" key="8">
    <source>
        <dbReference type="ARBA" id="ARBA00022848"/>
    </source>
</evidence>
<dbReference type="SUPFAM" id="SSF48264">
    <property type="entry name" value="Cytochrome P450"/>
    <property type="match status" value="1"/>
</dbReference>
<dbReference type="AlphaFoldDB" id="A0A154P2W0"/>
<dbReference type="FunFam" id="1.10.630.10:FF:000042">
    <property type="entry name" value="Cytochrome P450"/>
    <property type="match status" value="1"/>
</dbReference>
<feature type="transmembrane region" description="Helical" evidence="15">
    <location>
        <begin position="6"/>
        <end position="30"/>
    </location>
</feature>
<keyword evidence="9 14" id="KW-0560">Oxidoreductase</keyword>
<accession>A0A154P2W0</accession>
<keyword evidence="7" id="KW-0256">Endoplasmic reticulum</keyword>
<dbReference type="PROSITE" id="PS00086">
    <property type="entry name" value="CYTOCHROME_P450"/>
    <property type="match status" value="1"/>
</dbReference>
<keyword evidence="15" id="KW-0812">Transmembrane</keyword>
<dbReference type="InterPro" id="IPR036396">
    <property type="entry name" value="Cyt_P450_sf"/>
</dbReference>
<keyword evidence="10 13" id="KW-0408">Iron</keyword>
<evidence type="ECO:0000256" key="2">
    <source>
        <dbReference type="ARBA" id="ARBA00004174"/>
    </source>
</evidence>